<evidence type="ECO:0000313" key="2">
    <source>
        <dbReference type="Proteomes" id="UP000576260"/>
    </source>
</evidence>
<organism evidence="1 2">
    <name type="scientific">Mannheimia bovis</name>
    <dbReference type="NCBI Taxonomy" id="2770636"/>
    <lineage>
        <taxon>Bacteria</taxon>
        <taxon>Pseudomonadati</taxon>
        <taxon>Pseudomonadota</taxon>
        <taxon>Gammaproteobacteria</taxon>
        <taxon>Pasteurellales</taxon>
        <taxon>Pasteurellaceae</taxon>
        <taxon>Mannheimia</taxon>
    </lineage>
</organism>
<dbReference type="RefSeq" id="WP_188156194.1">
    <property type="nucleotide sequence ID" value="NZ_CP061280.1"/>
</dbReference>
<reference evidence="1 2" key="1">
    <citation type="submission" date="2020-09" db="EMBL/GenBank/DDBJ databases">
        <title>Mannheimia bovis sp.nov., isolated from a cow.</title>
        <authorList>
            <person name="Li F."/>
        </authorList>
    </citation>
    <scope>NUCLEOTIDE SEQUENCE [LARGE SCALE GENOMIC DNA]</scope>
    <source>
        <strain evidence="1 2">ZY190616</strain>
    </source>
</reference>
<keyword evidence="2" id="KW-1185">Reference proteome</keyword>
<name>A0A7H1C0P1_9PAST</name>
<dbReference type="KEGG" id="mbos:ICJ55_07195"/>
<accession>A0A7H1C0P1</accession>
<proteinExistence type="predicted"/>
<protein>
    <submittedName>
        <fullName evidence="1">Uncharacterized protein</fullName>
    </submittedName>
</protein>
<dbReference type="AlphaFoldDB" id="A0A7H1C0P1"/>
<dbReference type="EMBL" id="CP061280">
    <property type="protein sequence ID" value="QNS14546.1"/>
    <property type="molecule type" value="Genomic_DNA"/>
</dbReference>
<dbReference type="Proteomes" id="UP000576260">
    <property type="component" value="Chromosome"/>
</dbReference>
<gene>
    <name evidence="1" type="ORF">ICJ55_07195</name>
</gene>
<sequence length="70" mass="7713">MFADVNCPKCGGLVTERKSRSKGAKDRFRCFGRKWSKGNYKDGILISTTSGYTPSCGLFGIKDLSNAEEK</sequence>
<evidence type="ECO:0000313" key="1">
    <source>
        <dbReference type="EMBL" id="QNS14546.1"/>
    </source>
</evidence>